<keyword evidence="3" id="KW-1185">Reference proteome</keyword>
<evidence type="ECO:0000313" key="2">
    <source>
        <dbReference type="EMBL" id="KAJ8876484.1"/>
    </source>
</evidence>
<dbReference type="Proteomes" id="UP001159363">
    <property type="component" value="Chromosome 7"/>
</dbReference>
<evidence type="ECO:0000313" key="3">
    <source>
        <dbReference type="Proteomes" id="UP001159363"/>
    </source>
</evidence>
<name>A0ABQ9GWT2_9NEOP</name>
<organism evidence="2 3">
    <name type="scientific">Dryococelus australis</name>
    <dbReference type="NCBI Taxonomy" id="614101"/>
    <lineage>
        <taxon>Eukaryota</taxon>
        <taxon>Metazoa</taxon>
        <taxon>Ecdysozoa</taxon>
        <taxon>Arthropoda</taxon>
        <taxon>Hexapoda</taxon>
        <taxon>Insecta</taxon>
        <taxon>Pterygota</taxon>
        <taxon>Neoptera</taxon>
        <taxon>Polyneoptera</taxon>
        <taxon>Phasmatodea</taxon>
        <taxon>Verophasmatodea</taxon>
        <taxon>Anareolatae</taxon>
        <taxon>Phasmatidae</taxon>
        <taxon>Eurycanthinae</taxon>
        <taxon>Dryococelus</taxon>
    </lineage>
</organism>
<protein>
    <submittedName>
        <fullName evidence="2">Uncharacterized protein</fullName>
    </submittedName>
</protein>
<feature type="region of interest" description="Disordered" evidence="1">
    <location>
        <begin position="1"/>
        <end position="37"/>
    </location>
</feature>
<accession>A0ABQ9GWT2</accession>
<gene>
    <name evidence="2" type="ORF">PR048_020929</name>
</gene>
<dbReference type="EMBL" id="JARBHB010000008">
    <property type="protein sequence ID" value="KAJ8876484.1"/>
    <property type="molecule type" value="Genomic_DNA"/>
</dbReference>
<proteinExistence type="predicted"/>
<comment type="caution">
    <text evidence="2">The sequence shown here is derived from an EMBL/GenBank/DDBJ whole genome shotgun (WGS) entry which is preliminary data.</text>
</comment>
<sequence length="87" mass="9833">MSLVTRSGSDPEQYSHQNFGTGKHMKDRIGPPNEYNGMTSTAITAGFASENIPHFKNTLANFLKRTTKSVEKTSTSMISKYRHFKYK</sequence>
<feature type="compositionally biased region" description="Polar residues" evidence="1">
    <location>
        <begin position="1"/>
        <end position="20"/>
    </location>
</feature>
<reference evidence="2 3" key="1">
    <citation type="submission" date="2023-02" db="EMBL/GenBank/DDBJ databases">
        <title>LHISI_Scaffold_Assembly.</title>
        <authorList>
            <person name="Stuart O.P."/>
            <person name="Cleave R."/>
            <person name="Magrath M.J.L."/>
            <person name="Mikheyev A.S."/>
        </authorList>
    </citation>
    <scope>NUCLEOTIDE SEQUENCE [LARGE SCALE GENOMIC DNA]</scope>
    <source>
        <strain evidence="2">Daus_M_001</strain>
        <tissue evidence="2">Leg muscle</tissue>
    </source>
</reference>
<evidence type="ECO:0000256" key="1">
    <source>
        <dbReference type="SAM" id="MobiDB-lite"/>
    </source>
</evidence>